<feature type="transmembrane region" description="Helical" evidence="8">
    <location>
        <begin position="117"/>
        <end position="138"/>
    </location>
</feature>
<keyword evidence="6 8" id="KW-1133">Transmembrane helix</keyword>
<keyword evidence="2" id="KW-1003">Cell membrane</keyword>
<keyword evidence="7 8" id="KW-0472">Membrane</keyword>
<dbReference type="InterPro" id="IPR038731">
    <property type="entry name" value="RgtA/B/C-like"/>
</dbReference>
<dbReference type="PANTHER" id="PTHR33908">
    <property type="entry name" value="MANNOSYLTRANSFERASE YKCB-RELATED"/>
    <property type="match status" value="1"/>
</dbReference>
<feature type="transmembrane region" description="Helical" evidence="8">
    <location>
        <begin position="311"/>
        <end position="332"/>
    </location>
</feature>
<evidence type="ECO:0000256" key="6">
    <source>
        <dbReference type="ARBA" id="ARBA00022989"/>
    </source>
</evidence>
<keyword evidence="11" id="KW-1185">Reference proteome</keyword>
<dbReference type="EMBL" id="BAAAQX010000011">
    <property type="protein sequence ID" value="GAA2209103.1"/>
    <property type="molecule type" value="Genomic_DNA"/>
</dbReference>
<evidence type="ECO:0000256" key="3">
    <source>
        <dbReference type="ARBA" id="ARBA00022676"/>
    </source>
</evidence>
<dbReference type="Pfam" id="PF13231">
    <property type="entry name" value="PMT_2"/>
    <property type="match status" value="1"/>
</dbReference>
<comment type="subcellular location">
    <subcellularLocation>
        <location evidence="1">Cell membrane</location>
        <topology evidence="1">Multi-pass membrane protein</topology>
    </subcellularLocation>
</comment>
<accession>A0ABN3CI69</accession>
<evidence type="ECO:0000256" key="8">
    <source>
        <dbReference type="SAM" id="Phobius"/>
    </source>
</evidence>
<sequence length="478" mass="51112">MSRWVLAAGAMVTAFLLLTDFRHGYLRDELYFRLLRDHLSWGYYDQPPLVPWLARISTAVFGDTLWALRMPSALAIGVFTVLAGLVARELGGGRGAQVLAAVAAGTAPWPLGNGDMLVTNAFDLPMWLAAILFAVRALRGGDGRWWVAAGLVCGLATYNKYLIGLLGLGLLAGLLVAGPRRALAGRWLWAGVAVAVLVAAPNLVYQVVNGFPQLTMADALAADRGAGFRVFFVPMQLIMIGPLLAPLWVAGWVWLAREPRLRAFAVAYPVCGVAVLLGGGRPDYIAGLVMLLLAAGCVAAGRLLTRVRWRVAAGAVVAVNALFALAVAVPVLPLRTVLASPIPRLNLKVTDSIGWPELARQVAGVYHGLPDDEHAIVLTGNYGEAGALHRHGLRAVYSGHNELHRLGPPPESATVAVVVGGAGVPVKTAFRRCVVAGRVDNGVGLRNAEQGRPILLCRDRTDSWARLWPRFLHSHHYG</sequence>
<feature type="domain" description="Glycosyltransferase RgtA/B/C/D-like" evidence="9">
    <location>
        <begin position="45"/>
        <end position="205"/>
    </location>
</feature>
<evidence type="ECO:0000256" key="4">
    <source>
        <dbReference type="ARBA" id="ARBA00022679"/>
    </source>
</evidence>
<feature type="transmembrane region" description="Helical" evidence="8">
    <location>
        <begin position="284"/>
        <end position="304"/>
    </location>
</feature>
<name>A0ABN3CI69_9ACTN</name>
<reference evidence="10 11" key="1">
    <citation type="journal article" date="2019" name="Int. J. Syst. Evol. Microbiol.">
        <title>The Global Catalogue of Microorganisms (GCM) 10K type strain sequencing project: providing services to taxonomists for standard genome sequencing and annotation.</title>
        <authorList>
            <consortium name="The Broad Institute Genomics Platform"/>
            <consortium name="The Broad Institute Genome Sequencing Center for Infectious Disease"/>
            <person name="Wu L."/>
            <person name="Ma J."/>
        </authorList>
    </citation>
    <scope>NUCLEOTIDE SEQUENCE [LARGE SCALE GENOMIC DNA]</scope>
    <source>
        <strain evidence="10 11">JCM 16114</strain>
    </source>
</reference>
<feature type="transmembrane region" description="Helical" evidence="8">
    <location>
        <begin position="188"/>
        <end position="208"/>
    </location>
</feature>
<evidence type="ECO:0000313" key="10">
    <source>
        <dbReference type="EMBL" id="GAA2209103.1"/>
    </source>
</evidence>
<evidence type="ECO:0000256" key="5">
    <source>
        <dbReference type="ARBA" id="ARBA00022692"/>
    </source>
</evidence>
<feature type="transmembrane region" description="Helical" evidence="8">
    <location>
        <begin position="228"/>
        <end position="249"/>
    </location>
</feature>
<dbReference type="Proteomes" id="UP001499843">
    <property type="component" value="Unassembled WGS sequence"/>
</dbReference>
<evidence type="ECO:0000256" key="2">
    <source>
        <dbReference type="ARBA" id="ARBA00022475"/>
    </source>
</evidence>
<dbReference type="RefSeq" id="WP_344477893.1">
    <property type="nucleotide sequence ID" value="NZ_BAAAQX010000011.1"/>
</dbReference>
<keyword evidence="5 8" id="KW-0812">Transmembrane</keyword>
<proteinExistence type="predicted"/>
<protein>
    <submittedName>
        <fullName evidence="10">Glycosyltransferase family 39 protein</fullName>
    </submittedName>
</protein>
<keyword evidence="4" id="KW-0808">Transferase</keyword>
<keyword evidence="3" id="KW-0328">Glycosyltransferase</keyword>
<feature type="transmembrane region" description="Helical" evidence="8">
    <location>
        <begin position="66"/>
        <end position="87"/>
    </location>
</feature>
<dbReference type="InterPro" id="IPR050297">
    <property type="entry name" value="LipidA_mod_glycosyltrf_83"/>
</dbReference>
<evidence type="ECO:0000256" key="7">
    <source>
        <dbReference type="ARBA" id="ARBA00023136"/>
    </source>
</evidence>
<evidence type="ECO:0000259" key="9">
    <source>
        <dbReference type="Pfam" id="PF13231"/>
    </source>
</evidence>
<gene>
    <name evidence="10" type="ORF">GCM10009850_045610</name>
</gene>
<organism evidence="10 11">
    <name type="scientific">Nonomuraea monospora</name>
    <dbReference type="NCBI Taxonomy" id="568818"/>
    <lineage>
        <taxon>Bacteria</taxon>
        <taxon>Bacillati</taxon>
        <taxon>Actinomycetota</taxon>
        <taxon>Actinomycetes</taxon>
        <taxon>Streptosporangiales</taxon>
        <taxon>Streptosporangiaceae</taxon>
        <taxon>Nonomuraea</taxon>
    </lineage>
</organism>
<comment type="caution">
    <text evidence="10">The sequence shown here is derived from an EMBL/GenBank/DDBJ whole genome shotgun (WGS) entry which is preliminary data.</text>
</comment>
<evidence type="ECO:0000256" key="1">
    <source>
        <dbReference type="ARBA" id="ARBA00004651"/>
    </source>
</evidence>
<evidence type="ECO:0000313" key="11">
    <source>
        <dbReference type="Proteomes" id="UP001499843"/>
    </source>
</evidence>
<dbReference type="PANTHER" id="PTHR33908:SF11">
    <property type="entry name" value="MEMBRANE PROTEIN"/>
    <property type="match status" value="1"/>
</dbReference>